<dbReference type="GO" id="GO:0003676">
    <property type="term" value="F:nucleic acid binding"/>
    <property type="evidence" value="ECO:0007669"/>
    <property type="project" value="InterPro"/>
</dbReference>
<dbReference type="InterPro" id="IPR012337">
    <property type="entry name" value="RNaseH-like_sf"/>
</dbReference>
<dbReference type="InterPro" id="IPR001584">
    <property type="entry name" value="Integrase_cat-core"/>
</dbReference>
<sequence length="148" mass="16811">DVLKMPMDASGNSILVTASDTFTKWVEARVVRREDAFSVIEALVSMFTSLGLPSYIKTDRGSVFRSHVMQQLAQRFGAAKIKYGSSYHPQSQGQIERWHRTFLMMLKSFGQQFANCWSAALPLLLYCYRTTPSTTTHVTPFRAMFGRD</sequence>
<name>C5KIF0_PERM5</name>
<keyword evidence="3" id="KW-1185">Reference proteome</keyword>
<dbReference type="Pfam" id="PF00665">
    <property type="entry name" value="rve"/>
    <property type="match status" value="1"/>
</dbReference>
<dbReference type="InParanoid" id="C5KIF0"/>
<feature type="non-terminal residue" evidence="2">
    <location>
        <position position="148"/>
    </location>
</feature>
<accession>C5KIF0</accession>
<dbReference type="Gene3D" id="3.30.420.10">
    <property type="entry name" value="Ribonuclease H-like superfamily/Ribonuclease H"/>
    <property type="match status" value="1"/>
</dbReference>
<evidence type="ECO:0000313" key="2">
    <source>
        <dbReference type="EMBL" id="EER15743.1"/>
    </source>
</evidence>
<feature type="non-terminal residue" evidence="2">
    <location>
        <position position="1"/>
    </location>
</feature>
<dbReference type="GO" id="GO:0015074">
    <property type="term" value="P:DNA integration"/>
    <property type="evidence" value="ECO:0007669"/>
    <property type="project" value="InterPro"/>
</dbReference>
<dbReference type="InterPro" id="IPR036397">
    <property type="entry name" value="RNaseH_sf"/>
</dbReference>
<dbReference type="AlphaFoldDB" id="C5KIF0"/>
<dbReference type="InterPro" id="IPR050951">
    <property type="entry name" value="Retrovirus_Pol_polyprotein"/>
</dbReference>
<protein>
    <submittedName>
        <fullName evidence="2">Pol polyprotein, putative</fullName>
    </submittedName>
</protein>
<feature type="domain" description="Integrase catalytic" evidence="1">
    <location>
        <begin position="1"/>
        <end position="148"/>
    </location>
</feature>
<dbReference type="OrthoDB" id="441971at2759"/>
<dbReference type="PANTHER" id="PTHR37984:SF5">
    <property type="entry name" value="PROTEIN NYNRIN-LIKE"/>
    <property type="match status" value="1"/>
</dbReference>
<organism evidence="3">
    <name type="scientific">Perkinsus marinus (strain ATCC 50983 / TXsc)</name>
    <dbReference type="NCBI Taxonomy" id="423536"/>
    <lineage>
        <taxon>Eukaryota</taxon>
        <taxon>Sar</taxon>
        <taxon>Alveolata</taxon>
        <taxon>Perkinsozoa</taxon>
        <taxon>Perkinsea</taxon>
        <taxon>Perkinsida</taxon>
        <taxon>Perkinsidae</taxon>
        <taxon>Perkinsus</taxon>
    </lineage>
</organism>
<evidence type="ECO:0000259" key="1">
    <source>
        <dbReference type="PROSITE" id="PS50994"/>
    </source>
</evidence>
<dbReference type="OMA" id="FANEWIY"/>
<gene>
    <name evidence="2" type="ORF">Pmar_PMAR003876</name>
</gene>
<evidence type="ECO:0000313" key="3">
    <source>
        <dbReference type="Proteomes" id="UP000007800"/>
    </source>
</evidence>
<dbReference type="SUPFAM" id="SSF53098">
    <property type="entry name" value="Ribonuclease H-like"/>
    <property type="match status" value="1"/>
</dbReference>
<proteinExistence type="predicted"/>
<dbReference type="PANTHER" id="PTHR37984">
    <property type="entry name" value="PROTEIN CBG26694"/>
    <property type="match status" value="1"/>
</dbReference>
<dbReference type="RefSeq" id="XP_002783947.1">
    <property type="nucleotide sequence ID" value="XM_002783901.1"/>
</dbReference>
<reference evidence="2 3" key="1">
    <citation type="submission" date="2008-07" db="EMBL/GenBank/DDBJ databases">
        <authorList>
            <person name="El-Sayed N."/>
            <person name="Caler E."/>
            <person name="Inman J."/>
            <person name="Amedeo P."/>
            <person name="Hass B."/>
            <person name="Wortman J."/>
        </authorList>
    </citation>
    <scope>NUCLEOTIDE SEQUENCE [LARGE SCALE GENOMIC DNA]</scope>
    <source>
        <strain evidence="3">ATCC 50983 / TXsc</strain>
    </source>
</reference>
<dbReference type="Proteomes" id="UP000007800">
    <property type="component" value="Unassembled WGS sequence"/>
</dbReference>
<dbReference type="GeneID" id="9060424"/>
<dbReference type="PROSITE" id="PS50994">
    <property type="entry name" value="INTEGRASE"/>
    <property type="match status" value="1"/>
</dbReference>
<dbReference type="EMBL" id="GG673166">
    <property type="protein sequence ID" value="EER15743.1"/>
    <property type="molecule type" value="Genomic_DNA"/>
</dbReference>